<organism evidence="1 2">
    <name type="scientific">Trichinella spiralis</name>
    <name type="common">Trichina worm</name>
    <dbReference type="NCBI Taxonomy" id="6334"/>
    <lineage>
        <taxon>Eukaryota</taxon>
        <taxon>Metazoa</taxon>
        <taxon>Ecdysozoa</taxon>
        <taxon>Nematoda</taxon>
        <taxon>Enoplea</taxon>
        <taxon>Dorylaimia</taxon>
        <taxon>Trichinellida</taxon>
        <taxon>Trichinellidae</taxon>
        <taxon>Trichinella</taxon>
    </lineage>
</organism>
<dbReference type="Proteomes" id="UP001558632">
    <property type="component" value="Unassembled WGS sequence"/>
</dbReference>
<evidence type="ECO:0000313" key="1">
    <source>
        <dbReference type="EMBL" id="KAL1233701.1"/>
    </source>
</evidence>
<name>A0ABR3KB04_TRISP</name>
<sequence>MGRVNQSLKGSIIDQPIVLASSNLLITLSAAKAEMPSRDFALVEQCVEIFCKDDSCCKTNNDEQQFCVLNCCLPSPHSVRLYC</sequence>
<reference evidence="1 2" key="1">
    <citation type="submission" date="2024-07" db="EMBL/GenBank/DDBJ databases">
        <title>Enhanced genomic and transcriptomic resources for Trichinella pseudospiralis and T. spiralis underpin the discovery of pronounced molecular differences between stages and species.</title>
        <authorList>
            <person name="Pasi K.K."/>
            <person name="La Rosa G."/>
            <person name="Gomez-Morales M.A."/>
            <person name="Tosini F."/>
            <person name="Sumanam S."/>
            <person name="Young N.D."/>
            <person name="Chang B.C."/>
            <person name="Robin G.B."/>
        </authorList>
    </citation>
    <scope>NUCLEOTIDE SEQUENCE [LARGE SCALE GENOMIC DNA]</scope>
    <source>
        <strain evidence="1">ISS534</strain>
    </source>
</reference>
<proteinExistence type="predicted"/>
<protein>
    <submittedName>
        <fullName evidence="1">Volume-regulated anion channel subunit LRRC8D</fullName>
    </submittedName>
</protein>
<accession>A0ABR3KB04</accession>
<gene>
    <name evidence="1" type="ORF">TSPI_08304</name>
</gene>
<dbReference type="EMBL" id="JBEUSY010000431">
    <property type="protein sequence ID" value="KAL1233701.1"/>
    <property type="molecule type" value="Genomic_DNA"/>
</dbReference>
<evidence type="ECO:0000313" key="2">
    <source>
        <dbReference type="Proteomes" id="UP001558632"/>
    </source>
</evidence>
<keyword evidence="2" id="KW-1185">Reference proteome</keyword>
<comment type="caution">
    <text evidence="1">The sequence shown here is derived from an EMBL/GenBank/DDBJ whole genome shotgun (WGS) entry which is preliminary data.</text>
</comment>